<keyword evidence="17" id="KW-1185">Reference proteome</keyword>
<feature type="domain" description="HAMP" evidence="14">
    <location>
        <begin position="325"/>
        <end position="377"/>
    </location>
</feature>
<dbReference type="AlphaFoldDB" id="A0A0A1YGD8"/>
<dbReference type="CDD" id="cd06225">
    <property type="entry name" value="HAMP"/>
    <property type="match status" value="1"/>
</dbReference>
<keyword evidence="7 12" id="KW-0472">Membrane</keyword>
<dbReference type="FunFam" id="1.10.287.950:FF:000001">
    <property type="entry name" value="Methyl-accepting chemotaxis sensory transducer"/>
    <property type="match status" value="1"/>
</dbReference>
<evidence type="ECO:0000256" key="10">
    <source>
        <dbReference type="PROSITE-ProRule" id="PRU00284"/>
    </source>
</evidence>
<evidence type="ECO:0000256" key="6">
    <source>
        <dbReference type="ARBA" id="ARBA00022989"/>
    </source>
</evidence>
<name>A0A0A1YGD8_9PSED</name>
<keyword evidence="5 12" id="KW-0812">Transmembrane</keyword>
<dbReference type="SMART" id="SM00304">
    <property type="entry name" value="HAMP"/>
    <property type="match status" value="2"/>
</dbReference>
<comment type="similarity">
    <text evidence="9">Belongs to the methyl-accepting chemotaxis (MCP) protein family.</text>
</comment>
<sequence length="654" mass="70055">MWKVLQRRVASLSTAKKLAWGFGVVLALTAVVAATGFSALRDVGQRSALLERMSSINSQVLQIRRSEQDFALTGDMKHAKLLHEQAQAILERSTALQAEMPADERPLLDEVAAAVAEYQAAFDRYVEQTDSMSLSLDAANWLVVSSSNSLDLLKDGLSEDGVDLLKSSLGEEGAESVAQAGQISTIHQLLLEALDQARVLLEQSRRSSEAAQTEIKQARDAQKLASELRDAMSDPGYSSVLGDVIIGIDSFNERLAEYTRHLQQQKQEHAQLVVQAERIVALVGEGYAKQRAGMEAQLQTSTWLILLAAALALVIGLLATLTITLLIVRPLKQVIQHARNIADGDLSVDIEVQRTDEVGQLLAAMQAMSLSLREMVGRLQGGVTQISASAQSLSAVTEQTRQGVNGQKAETDQVATAMSEMTATVHDVARNAEAAAGSAAEADKRVISGTEVVRQTLARINQLAAAMATTTQSIEQLSEDAQRIDSVLDVIKSVAEQTNLLALNAAIEAARAGEQGRGFAVVADEVRALAKRTQQSTEEIEGLIATLREGVRRSVEDMSKSGTLVEQTVQDANQTEGALTGIAGSVTQIFEMNQQIAAAAEQQSAVAEEISRSVTLIRDIADQSSTAMDESAGSSIRLAELGVELQGMAGHFRL</sequence>
<evidence type="ECO:0000259" key="14">
    <source>
        <dbReference type="PROSITE" id="PS50885"/>
    </source>
</evidence>
<feature type="domain" description="Methyl-accepting transducer" evidence="13">
    <location>
        <begin position="382"/>
        <end position="618"/>
    </location>
</feature>
<evidence type="ECO:0000256" key="12">
    <source>
        <dbReference type="SAM" id="Phobius"/>
    </source>
</evidence>
<dbReference type="SMART" id="SM00283">
    <property type="entry name" value="MA"/>
    <property type="match status" value="1"/>
</dbReference>
<keyword evidence="8 10" id="KW-0807">Transducer</keyword>
<evidence type="ECO:0000256" key="8">
    <source>
        <dbReference type="ARBA" id="ARBA00023224"/>
    </source>
</evidence>
<dbReference type="GO" id="GO:0007165">
    <property type="term" value="P:signal transduction"/>
    <property type="evidence" value="ECO:0007669"/>
    <property type="project" value="UniProtKB-KW"/>
</dbReference>
<dbReference type="Gene3D" id="1.20.1440.210">
    <property type="match status" value="1"/>
</dbReference>
<dbReference type="InterPro" id="IPR004089">
    <property type="entry name" value="MCPsignal_dom"/>
</dbReference>
<keyword evidence="4" id="KW-0145">Chemotaxis</keyword>
<organism evidence="16 17">
    <name type="scientific">Pseudomonas taeanensis MS-3</name>
    <dbReference type="NCBI Taxonomy" id="1395571"/>
    <lineage>
        <taxon>Bacteria</taxon>
        <taxon>Pseudomonadati</taxon>
        <taxon>Pseudomonadota</taxon>
        <taxon>Gammaproteobacteria</taxon>
        <taxon>Pseudomonadales</taxon>
        <taxon>Pseudomonadaceae</taxon>
        <taxon>Pseudomonas</taxon>
    </lineage>
</organism>
<accession>A0A0A1YGD8</accession>
<dbReference type="STRING" id="1395571.TMS3_0116000"/>
<evidence type="ECO:0000256" key="11">
    <source>
        <dbReference type="SAM" id="Coils"/>
    </source>
</evidence>
<evidence type="ECO:0000256" key="3">
    <source>
        <dbReference type="ARBA" id="ARBA00022481"/>
    </source>
</evidence>
<dbReference type="Proteomes" id="UP000030063">
    <property type="component" value="Unassembled WGS sequence"/>
</dbReference>
<dbReference type="InterPro" id="IPR003660">
    <property type="entry name" value="HAMP_dom"/>
</dbReference>
<dbReference type="CDD" id="cd11386">
    <property type="entry name" value="MCP_signal"/>
    <property type="match status" value="1"/>
</dbReference>
<dbReference type="GO" id="GO:0006935">
    <property type="term" value="P:chemotaxis"/>
    <property type="evidence" value="ECO:0007669"/>
    <property type="project" value="UniProtKB-KW"/>
</dbReference>
<dbReference type="PANTHER" id="PTHR32089">
    <property type="entry name" value="METHYL-ACCEPTING CHEMOTAXIS PROTEIN MCPB"/>
    <property type="match status" value="1"/>
</dbReference>
<feature type="domain" description="HBM" evidence="15">
    <location>
        <begin position="45"/>
        <end position="298"/>
    </location>
</feature>
<dbReference type="PRINTS" id="PR00260">
    <property type="entry name" value="CHEMTRNSDUCR"/>
</dbReference>
<dbReference type="PROSITE" id="PS50885">
    <property type="entry name" value="HAMP"/>
    <property type="match status" value="1"/>
</dbReference>
<reference evidence="16 17" key="1">
    <citation type="journal article" date="2014" name="Genome Announc.">
        <title>Draft Genome Sequence of Petroleum Oil-Degrading Marine Bacterium Pseudomonas taeanensis Strain MS-3, Isolated from a Crude Oil-Contaminated Seashore.</title>
        <authorList>
            <person name="Lee S.Y."/>
            <person name="Kim S.H."/>
            <person name="Lee D.G."/>
            <person name="Shin S."/>
            <person name="Yun S.H."/>
            <person name="Choi C.W."/>
            <person name="Chung Y.H."/>
            <person name="Choi J.S."/>
            <person name="Kahng H.Y."/>
            <person name="Kim S.I."/>
        </authorList>
    </citation>
    <scope>NUCLEOTIDE SEQUENCE [LARGE SCALE GENOMIC DNA]</scope>
    <source>
        <strain evidence="16 17">MS-3</strain>
    </source>
</reference>
<evidence type="ECO:0000256" key="1">
    <source>
        <dbReference type="ARBA" id="ARBA00004651"/>
    </source>
</evidence>
<dbReference type="PANTHER" id="PTHR32089:SF120">
    <property type="entry name" value="METHYL-ACCEPTING CHEMOTAXIS PROTEIN TLPQ"/>
    <property type="match status" value="1"/>
</dbReference>
<evidence type="ECO:0000256" key="2">
    <source>
        <dbReference type="ARBA" id="ARBA00022475"/>
    </source>
</evidence>
<dbReference type="OrthoDB" id="7028502at2"/>
<dbReference type="SMART" id="SM01358">
    <property type="entry name" value="HBM"/>
    <property type="match status" value="1"/>
</dbReference>
<dbReference type="InterPro" id="IPR032255">
    <property type="entry name" value="HBM"/>
</dbReference>
<evidence type="ECO:0000313" key="17">
    <source>
        <dbReference type="Proteomes" id="UP000030063"/>
    </source>
</evidence>
<dbReference type="PROSITE" id="PS50111">
    <property type="entry name" value="CHEMOTAXIS_TRANSDUC_2"/>
    <property type="match status" value="1"/>
</dbReference>
<keyword evidence="11" id="KW-0175">Coiled coil</keyword>
<evidence type="ECO:0000259" key="13">
    <source>
        <dbReference type="PROSITE" id="PS50111"/>
    </source>
</evidence>
<feature type="transmembrane region" description="Helical" evidence="12">
    <location>
        <begin position="303"/>
        <end position="328"/>
    </location>
</feature>
<keyword evidence="6 12" id="KW-1133">Transmembrane helix</keyword>
<comment type="caution">
    <text evidence="16">The sequence shown here is derived from an EMBL/GenBank/DDBJ whole genome shotgun (WGS) entry which is preliminary data.</text>
</comment>
<dbReference type="EMBL" id="AWSQ01000004">
    <property type="protein sequence ID" value="KFX68987.1"/>
    <property type="molecule type" value="Genomic_DNA"/>
</dbReference>
<comment type="subcellular location">
    <subcellularLocation>
        <location evidence="1">Cell membrane</location>
        <topology evidence="1">Multi-pass membrane protein</topology>
    </subcellularLocation>
</comment>
<evidence type="ECO:0000259" key="15">
    <source>
        <dbReference type="PROSITE" id="PS51753"/>
    </source>
</evidence>
<dbReference type="GO" id="GO:0005886">
    <property type="term" value="C:plasma membrane"/>
    <property type="evidence" value="ECO:0007669"/>
    <property type="project" value="UniProtKB-SubCell"/>
</dbReference>
<feature type="coiled-coil region" evidence="11">
    <location>
        <begin position="194"/>
        <end position="221"/>
    </location>
</feature>
<protein>
    <submittedName>
        <fullName evidence="16">Chemotaxis protein</fullName>
    </submittedName>
</protein>
<evidence type="ECO:0000256" key="7">
    <source>
        <dbReference type="ARBA" id="ARBA00023136"/>
    </source>
</evidence>
<dbReference type="InterPro" id="IPR004090">
    <property type="entry name" value="Chemotax_Me-accpt_rcpt"/>
</dbReference>
<evidence type="ECO:0000256" key="4">
    <source>
        <dbReference type="ARBA" id="ARBA00022500"/>
    </source>
</evidence>
<dbReference type="SUPFAM" id="SSF58104">
    <property type="entry name" value="Methyl-accepting chemotaxis protein (MCP) signaling domain"/>
    <property type="match status" value="1"/>
</dbReference>
<dbReference type="GO" id="GO:0004888">
    <property type="term" value="F:transmembrane signaling receptor activity"/>
    <property type="evidence" value="ECO:0007669"/>
    <property type="project" value="InterPro"/>
</dbReference>
<keyword evidence="3" id="KW-0488">Methylation</keyword>
<dbReference type="eggNOG" id="COG0840">
    <property type="taxonomic scope" value="Bacteria"/>
</dbReference>
<gene>
    <name evidence="16" type="ORF">TMS3_0116000</name>
</gene>
<dbReference type="Gene3D" id="1.10.287.950">
    <property type="entry name" value="Methyl-accepting chemotaxis protein"/>
    <property type="match status" value="1"/>
</dbReference>
<evidence type="ECO:0000313" key="16">
    <source>
        <dbReference type="EMBL" id="KFX68987.1"/>
    </source>
</evidence>
<dbReference type="Pfam" id="PF00015">
    <property type="entry name" value="MCPsignal"/>
    <property type="match status" value="1"/>
</dbReference>
<feature type="coiled-coil region" evidence="11">
    <location>
        <begin position="248"/>
        <end position="275"/>
    </location>
</feature>
<keyword evidence="2" id="KW-1003">Cell membrane</keyword>
<proteinExistence type="inferred from homology"/>
<evidence type="ECO:0000256" key="5">
    <source>
        <dbReference type="ARBA" id="ARBA00022692"/>
    </source>
</evidence>
<dbReference type="Pfam" id="PF00672">
    <property type="entry name" value="HAMP"/>
    <property type="match status" value="1"/>
</dbReference>
<dbReference type="PROSITE" id="PS51753">
    <property type="entry name" value="HBM"/>
    <property type="match status" value="1"/>
</dbReference>
<evidence type="ECO:0000256" key="9">
    <source>
        <dbReference type="ARBA" id="ARBA00029447"/>
    </source>
</evidence>